<dbReference type="GO" id="GO:0005509">
    <property type="term" value="F:calcium ion binding"/>
    <property type="evidence" value="ECO:0007669"/>
    <property type="project" value="InterPro"/>
</dbReference>
<dbReference type="PRINTS" id="PR00313">
    <property type="entry name" value="CABNDNGRPT"/>
</dbReference>
<keyword evidence="2" id="KW-0964">Secreted</keyword>
<dbReference type="Gene3D" id="2.150.10.10">
    <property type="entry name" value="Serralysin-like metalloprotease, C-terminal"/>
    <property type="match status" value="2"/>
</dbReference>
<feature type="domain" description="CARDB" evidence="4">
    <location>
        <begin position="3"/>
        <end position="101"/>
    </location>
</feature>
<dbReference type="InterPro" id="IPR011049">
    <property type="entry name" value="Serralysin-like_metalloprot_C"/>
</dbReference>
<dbReference type="Gene3D" id="2.60.40.10">
    <property type="entry name" value="Immunoglobulins"/>
    <property type="match status" value="2"/>
</dbReference>
<reference evidence="5 6" key="1">
    <citation type="submission" date="2017-03" db="EMBL/GenBank/DDBJ databases">
        <authorList>
            <person name="Afonso C.L."/>
            <person name="Miller P.J."/>
            <person name="Scott M.A."/>
            <person name="Spackman E."/>
            <person name="Goraichik I."/>
            <person name="Dimitrov K.M."/>
            <person name="Suarez D.L."/>
            <person name="Swayne D.E."/>
        </authorList>
    </citation>
    <scope>NUCLEOTIDE SEQUENCE [LARGE SCALE GENOMIC DNA]</scope>
    <source>
        <strain evidence="5 6">CECT 7745</strain>
    </source>
</reference>
<dbReference type="PANTHER" id="PTHR38340">
    <property type="entry name" value="S-LAYER PROTEIN"/>
    <property type="match status" value="1"/>
</dbReference>
<evidence type="ECO:0000259" key="4">
    <source>
        <dbReference type="Pfam" id="PF07705"/>
    </source>
</evidence>
<evidence type="ECO:0000256" key="2">
    <source>
        <dbReference type="ARBA" id="ARBA00022525"/>
    </source>
</evidence>
<feature type="compositionally biased region" description="Pro residues" evidence="3">
    <location>
        <begin position="244"/>
        <end position="253"/>
    </location>
</feature>
<dbReference type="SUPFAM" id="SSF51120">
    <property type="entry name" value="beta-Roll"/>
    <property type="match status" value="1"/>
</dbReference>
<dbReference type="EMBL" id="FWXB01000053">
    <property type="protein sequence ID" value="SMC14762.1"/>
    <property type="molecule type" value="Genomic_DNA"/>
</dbReference>
<dbReference type="InterPro" id="IPR013783">
    <property type="entry name" value="Ig-like_fold"/>
</dbReference>
<dbReference type="Pfam" id="PF07705">
    <property type="entry name" value="CARDB"/>
    <property type="match status" value="2"/>
</dbReference>
<dbReference type="InterPro" id="IPR018511">
    <property type="entry name" value="Hemolysin-typ_Ca-bd_CS"/>
</dbReference>
<gene>
    <name evidence="5" type="primary">hlyA_5</name>
    <name evidence="5" type="ORF">ROA7745_04632</name>
</gene>
<evidence type="ECO:0000313" key="6">
    <source>
        <dbReference type="Proteomes" id="UP000193224"/>
    </source>
</evidence>
<dbReference type="Proteomes" id="UP000193224">
    <property type="component" value="Unassembled WGS sequence"/>
</dbReference>
<sequence length="428" mass="43532">MSPAAGSSITISYEISNVGTGSAIDTTAGIYLSTDNIINTGDILLATNLSTTSNAAGSIDVENQTITLPSSLIPGTTYYIGVIADYDDQQTGELSESNNGSAAIAITIPSVPPPVLGPDLIASNLSLGSTSWDDGDMISVSWDIENIGGTSASASASSLYISTNTTISTGDVLLATDTSTGTMAPGFVNSEGPASGNFTFDIASLGLSPGAYYVGVLADVNNAIAEDDESNNVSNLVQVTVNSPPSPPPPQPPTIKKLSANDDKFVRDTSTKDFEVYGRAGNDFIKTGSGDDVLKGNSGKDRLVAGAGDDSLYGGSRADKLSGGADNDVLNGGKGKDKLVAGSGDDLLIGGGAADHFVFRPNFDSVTVADFSGNDVIDLRAMNFSSVNDALSAASMSGSDAVFDFGGGDVLVLQNVDFTTLSGSDFLI</sequence>
<evidence type="ECO:0000256" key="1">
    <source>
        <dbReference type="ARBA" id="ARBA00004613"/>
    </source>
</evidence>
<protein>
    <submittedName>
        <fullName evidence="5">Hemolysin, plasmid</fullName>
    </submittedName>
</protein>
<name>A0A1X7BYV1_9RHOB</name>
<dbReference type="GO" id="GO:0005576">
    <property type="term" value="C:extracellular region"/>
    <property type="evidence" value="ECO:0007669"/>
    <property type="project" value="UniProtKB-SubCell"/>
</dbReference>
<keyword evidence="6" id="KW-1185">Reference proteome</keyword>
<proteinExistence type="predicted"/>
<dbReference type="InterPro" id="IPR011635">
    <property type="entry name" value="CARDB"/>
</dbReference>
<evidence type="ECO:0000313" key="5">
    <source>
        <dbReference type="EMBL" id="SMC14762.1"/>
    </source>
</evidence>
<organism evidence="5 6">
    <name type="scientific">Roseovarius aestuarii</name>
    <dbReference type="NCBI Taxonomy" id="475083"/>
    <lineage>
        <taxon>Bacteria</taxon>
        <taxon>Pseudomonadati</taxon>
        <taxon>Pseudomonadota</taxon>
        <taxon>Alphaproteobacteria</taxon>
        <taxon>Rhodobacterales</taxon>
        <taxon>Roseobacteraceae</taxon>
        <taxon>Roseovarius</taxon>
    </lineage>
</organism>
<evidence type="ECO:0000256" key="3">
    <source>
        <dbReference type="SAM" id="MobiDB-lite"/>
    </source>
</evidence>
<feature type="domain" description="CARDB" evidence="4">
    <location>
        <begin position="118"/>
        <end position="234"/>
    </location>
</feature>
<accession>A0A1X7BYV1</accession>
<dbReference type="InterPro" id="IPR050557">
    <property type="entry name" value="RTX_toxin/Mannuronan_C5-epim"/>
</dbReference>
<dbReference type="PROSITE" id="PS00330">
    <property type="entry name" value="HEMOLYSIN_CALCIUM"/>
    <property type="match status" value="2"/>
</dbReference>
<dbReference type="PANTHER" id="PTHR38340:SF1">
    <property type="entry name" value="S-LAYER PROTEIN"/>
    <property type="match status" value="1"/>
</dbReference>
<dbReference type="AlphaFoldDB" id="A0A1X7BYV1"/>
<dbReference type="Pfam" id="PF00353">
    <property type="entry name" value="HemolysinCabind"/>
    <property type="match status" value="2"/>
</dbReference>
<comment type="subcellular location">
    <subcellularLocation>
        <location evidence="1">Secreted</location>
    </subcellularLocation>
</comment>
<feature type="region of interest" description="Disordered" evidence="3">
    <location>
        <begin position="241"/>
        <end position="261"/>
    </location>
</feature>
<dbReference type="InterPro" id="IPR001343">
    <property type="entry name" value="Hemolysn_Ca-bd"/>
</dbReference>